<keyword evidence="1 2" id="KW-0808">Transferase</keyword>
<dbReference type="PANTHER" id="PTHR43300">
    <property type="entry name" value="ACETYLTRANSFERASE"/>
    <property type="match status" value="1"/>
</dbReference>
<evidence type="ECO:0000313" key="2">
    <source>
        <dbReference type="EMBL" id="ALT69748.1"/>
    </source>
</evidence>
<organism evidence="2 3">
    <name type="scientific">Methanobrevibacter millerae</name>
    <dbReference type="NCBI Taxonomy" id="230361"/>
    <lineage>
        <taxon>Archaea</taxon>
        <taxon>Methanobacteriati</taxon>
        <taxon>Methanobacteriota</taxon>
        <taxon>Methanomada group</taxon>
        <taxon>Methanobacteria</taxon>
        <taxon>Methanobacteriales</taxon>
        <taxon>Methanobacteriaceae</taxon>
        <taxon>Methanobrevibacter</taxon>
    </lineage>
</organism>
<gene>
    <name evidence="2" type="ORF">sm9_1988</name>
</gene>
<name>A0A0U3CZM8_9EURY</name>
<reference evidence="2 3" key="1">
    <citation type="submission" date="2015-04" db="EMBL/GenBank/DDBJ databases">
        <title>The complete genome sequence of the rumen methanogen Methanobrevibacter millerae SM9.</title>
        <authorList>
            <person name="Leahy S.C."/>
            <person name="Kelly W.J."/>
            <person name="Pacheco D.M."/>
            <person name="Li D."/>
            <person name="Altermann E."/>
            <person name="Attwood G.T."/>
        </authorList>
    </citation>
    <scope>NUCLEOTIDE SEQUENCE [LARGE SCALE GENOMIC DNA]</scope>
    <source>
        <strain evidence="2 3">SM9</strain>
    </source>
</reference>
<proteinExistence type="predicted"/>
<evidence type="ECO:0000313" key="3">
    <source>
        <dbReference type="Proteomes" id="UP000067738"/>
    </source>
</evidence>
<dbReference type="PANTHER" id="PTHR43300:SF11">
    <property type="entry name" value="ACETYLTRANSFERASE RV3034C-RELATED"/>
    <property type="match status" value="1"/>
</dbReference>
<dbReference type="PROSITE" id="PS00101">
    <property type="entry name" value="HEXAPEP_TRANSFERASES"/>
    <property type="match status" value="1"/>
</dbReference>
<dbReference type="AlphaFoldDB" id="A0A0U3CZM8"/>
<dbReference type="GO" id="GO:0016740">
    <property type="term" value="F:transferase activity"/>
    <property type="evidence" value="ECO:0007669"/>
    <property type="project" value="UniProtKB-KW"/>
</dbReference>
<keyword evidence="3" id="KW-1185">Reference proteome</keyword>
<dbReference type="RefSeq" id="WP_058739968.1">
    <property type="nucleotide sequence ID" value="NZ_CP011266.1"/>
</dbReference>
<accession>A0A0U3CZM8</accession>
<dbReference type="GeneID" id="26736942"/>
<evidence type="ECO:0000256" key="1">
    <source>
        <dbReference type="ARBA" id="ARBA00022679"/>
    </source>
</evidence>
<dbReference type="InterPro" id="IPR050179">
    <property type="entry name" value="Trans_hexapeptide_repeat"/>
</dbReference>
<protein>
    <submittedName>
        <fullName evidence="2">Acetyltransferase</fullName>
    </submittedName>
</protein>
<dbReference type="EMBL" id="CP011266">
    <property type="protein sequence ID" value="ALT69748.1"/>
    <property type="molecule type" value="Genomic_DNA"/>
</dbReference>
<dbReference type="InterPro" id="IPR018357">
    <property type="entry name" value="Hexapep_transf_CS"/>
</dbReference>
<dbReference type="InterPro" id="IPR011004">
    <property type="entry name" value="Trimer_LpxA-like_sf"/>
</dbReference>
<dbReference type="KEGG" id="mmil:sm9_1988"/>
<dbReference type="Gene3D" id="2.160.10.10">
    <property type="entry name" value="Hexapeptide repeat proteins"/>
    <property type="match status" value="1"/>
</dbReference>
<dbReference type="SUPFAM" id="SSF51161">
    <property type="entry name" value="Trimeric LpxA-like enzymes"/>
    <property type="match status" value="1"/>
</dbReference>
<dbReference type="PATRIC" id="fig|230361.4.peg.2055"/>
<sequence>MEIVRSIDDFSSLKENRITGNPNMSSSKITFHGSGNVLYCENNVNLVDCSILFGGSNSLIYLSSTNSNYSFNLHIFQNSVVFIGRDNNLTPPININVQEHQNLIIGDEGIIGSGTNIRTSDAHIVYDINTKKRVNHSGSVLIGDHVWLGHLSYVSKGVNIGSGSIIDNYSYVPSYVKLESNNLYGGNPINLLKKEVFFTKDYVGNFENEYSENVDEYVSGIYVYSQKPGETLDFNKVSSLLSNFKVEEKLDFIEKLFIRNKKHDRFSI</sequence>
<dbReference type="Proteomes" id="UP000067738">
    <property type="component" value="Chromosome"/>
</dbReference>
<dbReference type="OrthoDB" id="76690at2157"/>